<keyword evidence="9 12" id="KW-0460">Magnesium</keyword>
<evidence type="ECO:0000259" key="13">
    <source>
        <dbReference type="Pfam" id="PF00294"/>
    </source>
</evidence>
<dbReference type="SUPFAM" id="SSF53613">
    <property type="entry name" value="Ribokinase-like"/>
    <property type="match status" value="1"/>
</dbReference>
<evidence type="ECO:0000256" key="8">
    <source>
        <dbReference type="ARBA" id="ARBA00022840"/>
    </source>
</evidence>
<keyword evidence="7 12" id="KW-0418">Kinase</keyword>
<feature type="binding site" evidence="12">
    <location>
        <begin position="37"/>
        <end position="41"/>
    </location>
    <ligand>
        <name>substrate</name>
    </ligand>
</feature>
<feature type="binding site" evidence="12">
    <location>
        <begin position="244"/>
        <end position="245"/>
    </location>
    <ligand>
        <name>ATP</name>
        <dbReference type="ChEBI" id="CHEBI:30616"/>
    </ligand>
</feature>
<keyword evidence="11 12" id="KW-0119">Carbohydrate metabolism</keyword>
<feature type="active site" description="Proton acceptor" evidence="12">
    <location>
        <position position="245"/>
    </location>
</feature>
<comment type="function">
    <text evidence="12">Catalyzes the phosphorylation of ribose at O-5 in a reaction requiring ATP and magnesium. The resulting D-ribose-5-phosphate can then be used either for sythesis of nucleotides, histidine, and tryptophan, or as a component of the pentose phosphate pathway.</text>
</comment>
<comment type="activity regulation">
    <text evidence="12">Activated by a monovalent cation that binds near, but not in, the active site. The most likely occupant of the site in vivo is potassium. Ion binding induces a conformational change that may alter substrate affinity.</text>
</comment>
<keyword evidence="5 12" id="KW-0479">Metal-binding</keyword>
<feature type="binding site" evidence="12">
    <location>
        <position position="239"/>
    </location>
    <ligand>
        <name>K(+)</name>
        <dbReference type="ChEBI" id="CHEBI:29103"/>
    </ligand>
</feature>
<keyword evidence="12" id="KW-0963">Cytoplasm</keyword>
<organism evidence="14 15">
    <name type="scientific">Oharaeibacter diazotrophicus</name>
    <dbReference type="NCBI Taxonomy" id="1920512"/>
    <lineage>
        <taxon>Bacteria</taxon>
        <taxon>Pseudomonadati</taxon>
        <taxon>Pseudomonadota</taxon>
        <taxon>Alphaproteobacteria</taxon>
        <taxon>Hyphomicrobiales</taxon>
        <taxon>Pleomorphomonadaceae</taxon>
        <taxon>Oharaeibacter</taxon>
    </lineage>
</organism>
<feature type="binding site" evidence="12">
    <location>
        <position position="241"/>
    </location>
    <ligand>
        <name>K(+)</name>
        <dbReference type="ChEBI" id="CHEBI:29103"/>
    </ligand>
</feature>
<protein>
    <recommendedName>
        <fullName evidence="3 12">Ribokinase</fullName>
        <shortName evidence="12">RK</shortName>
        <ecNumber evidence="2 12">2.7.1.15</ecNumber>
    </recommendedName>
</protein>
<feature type="binding site" evidence="12">
    <location>
        <begin position="213"/>
        <end position="218"/>
    </location>
    <ligand>
        <name>ATP</name>
        <dbReference type="ChEBI" id="CHEBI:30616"/>
    </ligand>
</feature>
<dbReference type="InterPro" id="IPR029056">
    <property type="entry name" value="Ribokinase-like"/>
</dbReference>
<evidence type="ECO:0000313" key="15">
    <source>
        <dbReference type="Proteomes" id="UP000294547"/>
    </source>
</evidence>
<evidence type="ECO:0000256" key="10">
    <source>
        <dbReference type="ARBA" id="ARBA00022958"/>
    </source>
</evidence>
<reference evidence="14 15" key="1">
    <citation type="submission" date="2019-03" db="EMBL/GenBank/DDBJ databases">
        <title>Genomic Encyclopedia of Type Strains, Phase IV (KMG-IV): sequencing the most valuable type-strain genomes for metagenomic binning, comparative biology and taxonomic classification.</title>
        <authorList>
            <person name="Goeker M."/>
        </authorList>
    </citation>
    <scope>NUCLEOTIDE SEQUENCE [LARGE SCALE GENOMIC DNA]</scope>
    <source>
        <strain evidence="14 15">DSM 102969</strain>
    </source>
</reference>
<comment type="cofactor">
    <cofactor evidence="12">
        <name>Mg(2+)</name>
        <dbReference type="ChEBI" id="CHEBI:18420"/>
    </cofactor>
    <text evidence="12">Requires a divalent cation, most likely magnesium in vivo, as an electrophilic catalyst to aid phosphoryl group transfer. It is the chelate of the metal and the nucleotide that is the actual substrate.</text>
</comment>
<evidence type="ECO:0000256" key="12">
    <source>
        <dbReference type="HAMAP-Rule" id="MF_01987"/>
    </source>
</evidence>
<feature type="binding site" evidence="12">
    <location>
        <position position="284"/>
    </location>
    <ligand>
        <name>K(+)</name>
        <dbReference type="ChEBI" id="CHEBI:29103"/>
    </ligand>
</feature>
<evidence type="ECO:0000256" key="11">
    <source>
        <dbReference type="ARBA" id="ARBA00023277"/>
    </source>
</evidence>
<dbReference type="RefSeq" id="WP_126540064.1">
    <property type="nucleotide sequence ID" value="NZ_BSPM01000002.1"/>
</dbReference>
<evidence type="ECO:0000256" key="5">
    <source>
        <dbReference type="ARBA" id="ARBA00022723"/>
    </source>
</evidence>
<comment type="caution">
    <text evidence="12">Lacks conserved residue(s) required for the propagation of feature annotation.</text>
</comment>
<evidence type="ECO:0000256" key="2">
    <source>
        <dbReference type="ARBA" id="ARBA00012035"/>
    </source>
</evidence>
<feature type="binding site" evidence="12">
    <location>
        <position position="134"/>
    </location>
    <ligand>
        <name>substrate</name>
    </ligand>
</feature>
<dbReference type="PRINTS" id="PR00990">
    <property type="entry name" value="RIBOKINASE"/>
</dbReference>
<evidence type="ECO:0000313" key="14">
    <source>
        <dbReference type="EMBL" id="TDP84146.1"/>
    </source>
</evidence>
<dbReference type="UniPathway" id="UPA00916">
    <property type="reaction ID" value="UER00889"/>
</dbReference>
<dbReference type="PROSITE" id="PS00584">
    <property type="entry name" value="PFKB_KINASES_2"/>
    <property type="match status" value="1"/>
</dbReference>
<evidence type="ECO:0000256" key="1">
    <source>
        <dbReference type="ARBA" id="ARBA00005380"/>
    </source>
</evidence>
<comment type="subcellular location">
    <subcellularLocation>
        <location evidence="12">Cytoplasm</location>
    </subcellularLocation>
</comment>
<keyword evidence="8 12" id="KW-0067">ATP-binding</keyword>
<comment type="similarity">
    <text evidence="12">Belongs to the carbohydrate kinase PfkB family. Ribokinase subfamily.</text>
</comment>
<dbReference type="GO" id="GO:0004747">
    <property type="term" value="F:ribokinase activity"/>
    <property type="evidence" value="ECO:0007669"/>
    <property type="project" value="UniProtKB-UniRule"/>
</dbReference>
<feature type="binding site" evidence="12">
    <location>
        <position position="275"/>
    </location>
    <ligand>
        <name>K(+)</name>
        <dbReference type="ChEBI" id="CHEBI:29103"/>
    </ligand>
</feature>
<comment type="subunit">
    <text evidence="12">Homodimer.</text>
</comment>
<dbReference type="Gene3D" id="3.40.1190.20">
    <property type="match status" value="1"/>
</dbReference>
<keyword evidence="4 12" id="KW-0808">Transferase</keyword>
<dbReference type="InterPro" id="IPR011611">
    <property type="entry name" value="PfkB_dom"/>
</dbReference>
<evidence type="ECO:0000256" key="6">
    <source>
        <dbReference type="ARBA" id="ARBA00022741"/>
    </source>
</evidence>
<keyword evidence="6 12" id="KW-0547">Nucleotide-binding</keyword>
<dbReference type="InterPro" id="IPR002139">
    <property type="entry name" value="Ribo/fructo_kinase"/>
</dbReference>
<keyword evidence="15" id="KW-1185">Reference proteome</keyword>
<evidence type="ECO:0000256" key="7">
    <source>
        <dbReference type="ARBA" id="ARBA00022777"/>
    </source>
</evidence>
<dbReference type="GO" id="GO:0005829">
    <property type="term" value="C:cytosol"/>
    <property type="evidence" value="ECO:0007669"/>
    <property type="project" value="TreeGrafter"/>
</dbReference>
<dbReference type="InterPro" id="IPR011877">
    <property type="entry name" value="Ribokinase"/>
</dbReference>
<feature type="binding site" evidence="12">
    <location>
        <position position="280"/>
    </location>
    <ligand>
        <name>K(+)</name>
        <dbReference type="ChEBI" id="CHEBI:29103"/>
    </ligand>
</feature>
<dbReference type="EC" id="2.7.1.15" evidence="2 12"/>
<dbReference type="GO" id="GO:0005524">
    <property type="term" value="F:ATP binding"/>
    <property type="evidence" value="ECO:0007669"/>
    <property type="project" value="UniProtKB-UniRule"/>
</dbReference>
<sequence length="302" mass="30315">MIVVFGSINVDLVARVDRLPGPGETVKGPGYDVFPGGKGANQALAARRAGAAVAMVGAVGADGFRDKGLELLVADGVDVADVATVDAPTGIAMIAVDRAAENMIVVASGANRLARPEAVGRRIGAADTLLLQFECPEPALREAARAASARGARIVLNAAPAGPVDEELGRLVDVLVVNEHEAAEVARGIGLPDEPFAFARAFAKRSGGAVVVTLGAEGAYAVEGDLEIRLPSPRVSVVDTTAAGDAFVGALAAALDRGAGIAEAVADGVAAGSLAVERLGAQPSLPDADAIRTRAATLPRAI</sequence>
<feature type="binding site" evidence="12">
    <location>
        <position position="178"/>
    </location>
    <ligand>
        <name>ATP</name>
        <dbReference type="ChEBI" id="CHEBI:30616"/>
    </ligand>
</feature>
<feature type="binding site" evidence="12">
    <location>
        <position position="278"/>
    </location>
    <ligand>
        <name>K(+)</name>
        <dbReference type="ChEBI" id="CHEBI:29103"/>
    </ligand>
</feature>
<name>A0A4R6REQ1_9HYPH</name>
<comment type="caution">
    <text evidence="14">The sequence shown here is derived from an EMBL/GenBank/DDBJ whole genome shotgun (WGS) entry which is preliminary data.</text>
</comment>
<dbReference type="GO" id="GO:0019303">
    <property type="term" value="P:D-ribose catabolic process"/>
    <property type="evidence" value="ECO:0007669"/>
    <property type="project" value="UniProtKB-UniRule"/>
</dbReference>
<keyword evidence="10 12" id="KW-0630">Potassium</keyword>
<comment type="similarity">
    <text evidence="1">Belongs to the carbohydrate kinase pfkB family.</text>
</comment>
<evidence type="ECO:0000256" key="9">
    <source>
        <dbReference type="ARBA" id="ARBA00022842"/>
    </source>
</evidence>
<feature type="binding site" evidence="12">
    <location>
        <begin position="9"/>
        <end position="11"/>
    </location>
    <ligand>
        <name>substrate</name>
    </ligand>
</feature>
<dbReference type="OrthoDB" id="9775849at2"/>
<comment type="catalytic activity">
    <reaction evidence="12">
        <text>D-ribose + ATP = D-ribose 5-phosphate + ADP + H(+)</text>
        <dbReference type="Rhea" id="RHEA:13697"/>
        <dbReference type="ChEBI" id="CHEBI:15378"/>
        <dbReference type="ChEBI" id="CHEBI:30616"/>
        <dbReference type="ChEBI" id="CHEBI:47013"/>
        <dbReference type="ChEBI" id="CHEBI:78346"/>
        <dbReference type="ChEBI" id="CHEBI:456216"/>
        <dbReference type="EC" id="2.7.1.15"/>
    </reaction>
</comment>
<dbReference type="Pfam" id="PF00294">
    <property type="entry name" value="PfkB"/>
    <property type="match status" value="1"/>
</dbReference>
<dbReference type="EMBL" id="SNXY01000008">
    <property type="protein sequence ID" value="TDP84146.1"/>
    <property type="molecule type" value="Genomic_DNA"/>
</dbReference>
<dbReference type="PANTHER" id="PTHR10584">
    <property type="entry name" value="SUGAR KINASE"/>
    <property type="match status" value="1"/>
</dbReference>
<gene>
    <name evidence="12" type="primary">rbsK</name>
    <name evidence="14" type="ORF">EDD54_2750</name>
</gene>
<dbReference type="AlphaFoldDB" id="A0A4R6REQ1"/>
<evidence type="ECO:0000256" key="4">
    <source>
        <dbReference type="ARBA" id="ARBA00022679"/>
    </source>
</evidence>
<dbReference type="Proteomes" id="UP000294547">
    <property type="component" value="Unassembled WGS sequence"/>
</dbReference>
<dbReference type="HAMAP" id="MF_01987">
    <property type="entry name" value="Ribokinase"/>
    <property type="match status" value="1"/>
</dbReference>
<proteinExistence type="inferred from homology"/>
<comment type="pathway">
    <text evidence="12">Carbohydrate metabolism; D-ribose degradation; D-ribose 5-phosphate from beta-D-ribopyranose: step 2/2.</text>
</comment>
<dbReference type="CDD" id="cd01174">
    <property type="entry name" value="ribokinase"/>
    <property type="match status" value="1"/>
</dbReference>
<dbReference type="PANTHER" id="PTHR10584:SF166">
    <property type="entry name" value="RIBOKINASE"/>
    <property type="match status" value="1"/>
</dbReference>
<accession>A0A4R6REQ1</accession>
<evidence type="ECO:0000256" key="3">
    <source>
        <dbReference type="ARBA" id="ARBA00016943"/>
    </source>
</evidence>
<dbReference type="InterPro" id="IPR002173">
    <property type="entry name" value="Carboh/pur_kinase_PfkB_CS"/>
</dbReference>
<dbReference type="GO" id="GO:0046872">
    <property type="term" value="F:metal ion binding"/>
    <property type="evidence" value="ECO:0007669"/>
    <property type="project" value="UniProtKB-KW"/>
</dbReference>
<feature type="domain" description="Carbohydrate kinase PfkB" evidence="13">
    <location>
        <begin position="2"/>
        <end position="287"/>
    </location>
</feature>
<feature type="binding site" evidence="12">
    <location>
        <position position="245"/>
    </location>
    <ligand>
        <name>substrate</name>
    </ligand>
</feature>